<accession>A0ABS1LRB1</accession>
<keyword evidence="1" id="KW-0472">Membrane</keyword>
<dbReference type="PANTHER" id="PTHR34219">
    <property type="entry name" value="IRON-REGULATED INNER MEMBRANE PROTEIN-RELATED"/>
    <property type="match status" value="1"/>
</dbReference>
<dbReference type="InterPro" id="IPR005625">
    <property type="entry name" value="PepSY-ass_TM"/>
</dbReference>
<dbReference type="Pfam" id="PF03929">
    <property type="entry name" value="PepSY_TM"/>
    <property type="match status" value="1"/>
</dbReference>
<proteinExistence type="predicted"/>
<sequence length="114" mass="12014">MLTVPGLGPGEARAVFVDPGTGEVRGDLTVYGTSGALPLRTWVDQLHRNLHLGDPGRLYSELAASWLGIVALAGLGLFFPLVGYTPAAFVVVDVITALANRRPPTPTTLSLIHI</sequence>
<dbReference type="Proteomes" id="UP000675409">
    <property type="component" value="Unassembled WGS sequence"/>
</dbReference>
<organism evidence="2 3">
    <name type="scientific">Myceligenerans indicum</name>
    <dbReference type="NCBI Taxonomy" id="2593663"/>
    <lineage>
        <taxon>Bacteria</taxon>
        <taxon>Bacillati</taxon>
        <taxon>Actinomycetota</taxon>
        <taxon>Actinomycetes</taxon>
        <taxon>Micrococcales</taxon>
        <taxon>Promicromonosporaceae</taxon>
        <taxon>Myceligenerans</taxon>
    </lineage>
</organism>
<keyword evidence="3" id="KW-1185">Reference proteome</keyword>
<name>A0ABS1LRB1_9MICO</name>
<comment type="caution">
    <text evidence="2">The sequence shown here is derived from an EMBL/GenBank/DDBJ whole genome shotgun (WGS) entry which is preliminary data.</text>
</comment>
<evidence type="ECO:0000256" key="1">
    <source>
        <dbReference type="SAM" id="Phobius"/>
    </source>
</evidence>
<gene>
    <name evidence="2" type="ORF">HGK34_21055</name>
</gene>
<keyword evidence="1" id="KW-1133">Transmembrane helix</keyword>
<dbReference type="PANTHER" id="PTHR34219:SF1">
    <property type="entry name" value="PEPSY DOMAIN-CONTAINING PROTEIN"/>
    <property type="match status" value="1"/>
</dbReference>
<dbReference type="EMBL" id="JABBYC010000077">
    <property type="protein sequence ID" value="MBL0888735.1"/>
    <property type="molecule type" value="Genomic_DNA"/>
</dbReference>
<reference evidence="2 3" key="1">
    <citation type="journal article" date="2021" name="Arch. Microbiol.">
        <title>Myceligenerans indicum sp. nov., an actinobacterium isolated from mangrove sediment of Sundarbans, India.</title>
        <authorList>
            <person name="Asha K."/>
            <person name="Bhadury P."/>
        </authorList>
    </citation>
    <scope>NUCLEOTIDE SEQUENCE [LARGE SCALE GENOMIC DNA]</scope>
    <source>
        <strain evidence="2 3">I2</strain>
    </source>
</reference>
<protein>
    <submittedName>
        <fullName evidence="2">PepSY domain-containing protein</fullName>
    </submittedName>
</protein>
<evidence type="ECO:0000313" key="3">
    <source>
        <dbReference type="Proteomes" id="UP000675409"/>
    </source>
</evidence>
<evidence type="ECO:0000313" key="2">
    <source>
        <dbReference type="EMBL" id="MBL0888735.1"/>
    </source>
</evidence>
<keyword evidence="1" id="KW-0812">Transmembrane</keyword>
<feature type="transmembrane region" description="Helical" evidence="1">
    <location>
        <begin position="66"/>
        <end position="92"/>
    </location>
</feature>